<protein>
    <submittedName>
        <fullName evidence="5">MarR family transcriptional regulator</fullName>
    </submittedName>
</protein>
<sequence length="160" mass="18846">MSRSDHPVFVHFLLRLQEEADRFVKERLDRIGLDIGRTHLEILLYLARKGESAMQPLARAIHRDKSTLTALVQRLEREQLIERSESEDRRIRPIRLTPKAQKLRPALLRILPDLHRHLSRSLSRQERETLRRLLRGIFLSVVDAERSPNIIYEKPGRDAP</sequence>
<evidence type="ECO:0000256" key="3">
    <source>
        <dbReference type="ARBA" id="ARBA00023163"/>
    </source>
</evidence>
<dbReference type="GO" id="GO:0003700">
    <property type="term" value="F:DNA-binding transcription factor activity"/>
    <property type="evidence" value="ECO:0007669"/>
    <property type="project" value="InterPro"/>
</dbReference>
<dbReference type="EMBL" id="WBUI01000002">
    <property type="protein sequence ID" value="KAB2934682.1"/>
    <property type="molecule type" value="Genomic_DNA"/>
</dbReference>
<dbReference type="SUPFAM" id="SSF46785">
    <property type="entry name" value="Winged helix' DNA-binding domain"/>
    <property type="match status" value="1"/>
</dbReference>
<evidence type="ECO:0000259" key="4">
    <source>
        <dbReference type="PROSITE" id="PS50995"/>
    </source>
</evidence>
<evidence type="ECO:0000313" key="5">
    <source>
        <dbReference type="EMBL" id="KAB2934682.1"/>
    </source>
</evidence>
<dbReference type="PANTHER" id="PTHR42756">
    <property type="entry name" value="TRANSCRIPTIONAL REGULATOR, MARR"/>
    <property type="match status" value="1"/>
</dbReference>
<keyword evidence="1" id="KW-0805">Transcription regulation</keyword>
<evidence type="ECO:0000313" key="6">
    <source>
        <dbReference type="Proteomes" id="UP000460298"/>
    </source>
</evidence>
<name>A0A833H3Y1_9LEPT</name>
<comment type="caution">
    <text evidence="5">The sequence shown here is derived from an EMBL/GenBank/DDBJ whole genome shotgun (WGS) entry which is preliminary data.</text>
</comment>
<dbReference type="InterPro" id="IPR036390">
    <property type="entry name" value="WH_DNA-bd_sf"/>
</dbReference>
<dbReference type="InterPro" id="IPR036388">
    <property type="entry name" value="WH-like_DNA-bd_sf"/>
</dbReference>
<dbReference type="InterPro" id="IPR000835">
    <property type="entry name" value="HTH_MarR-typ"/>
</dbReference>
<dbReference type="GO" id="GO:0003677">
    <property type="term" value="F:DNA binding"/>
    <property type="evidence" value="ECO:0007669"/>
    <property type="project" value="UniProtKB-KW"/>
</dbReference>
<reference evidence="5 6" key="1">
    <citation type="submission" date="2019-10" db="EMBL/GenBank/DDBJ databases">
        <title>Extracellular Electron Transfer in a Candidatus Methanoperedens spp. Enrichment Culture.</title>
        <authorList>
            <person name="Berger S."/>
            <person name="Rangel Shaw D."/>
            <person name="Berben T."/>
            <person name="In 'T Zandt M."/>
            <person name="Frank J."/>
            <person name="Reimann J."/>
            <person name="Jetten M.S.M."/>
            <person name="Welte C.U."/>
        </authorList>
    </citation>
    <scope>NUCLEOTIDE SEQUENCE [LARGE SCALE GENOMIC DNA]</scope>
    <source>
        <strain evidence="5">SB12</strain>
    </source>
</reference>
<dbReference type="PROSITE" id="PS50995">
    <property type="entry name" value="HTH_MARR_2"/>
    <property type="match status" value="1"/>
</dbReference>
<dbReference type="PANTHER" id="PTHR42756:SF1">
    <property type="entry name" value="TRANSCRIPTIONAL REPRESSOR OF EMRAB OPERON"/>
    <property type="match status" value="1"/>
</dbReference>
<dbReference type="PRINTS" id="PR00598">
    <property type="entry name" value="HTHMARR"/>
</dbReference>
<accession>A0A833H3Y1</accession>
<organism evidence="5 6">
    <name type="scientific">Leptonema illini</name>
    <dbReference type="NCBI Taxonomy" id="183"/>
    <lineage>
        <taxon>Bacteria</taxon>
        <taxon>Pseudomonadati</taxon>
        <taxon>Spirochaetota</taxon>
        <taxon>Spirochaetia</taxon>
        <taxon>Leptospirales</taxon>
        <taxon>Leptospiraceae</taxon>
        <taxon>Leptonema</taxon>
    </lineage>
</organism>
<dbReference type="Proteomes" id="UP000460298">
    <property type="component" value="Unassembled WGS sequence"/>
</dbReference>
<dbReference type="AlphaFoldDB" id="A0A833H3Y1"/>
<proteinExistence type="predicted"/>
<evidence type="ECO:0000256" key="2">
    <source>
        <dbReference type="ARBA" id="ARBA00023125"/>
    </source>
</evidence>
<keyword evidence="2" id="KW-0238">DNA-binding</keyword>
<dbReference type="SMART" id="SM00347">
    <property type="entry name" value="HTH_MARR"/>
    <property type="match status" value="1"/>
</dbReference>
<gene>
    <name evidence="5" type="ORF">F9K24_02570</name>
</gene>
<feature type="domain" description="HTH marR-type" evidence="4">
    <location>
        <begin position="6"/>
        <end position="139"/>
    </location>
</feature>
<dbReference type="Gene3D" id="1.10.10.10">
    <property type="entry name" value="Winged helix-like DNA-binding domain superfamily/Winged helix DNA-binding domain"/>
    <property type="match status" value="1"/>
</dbReference>
<dbReference type="Pfam" id="PF01047">
    <property type="entry name" value="MarR"/>
    <property type="match status" value="1"/>
</dbReference>
<evidence type="ECO:0000256" key="1">
    <source>
        <dbReference type="ARBA" id="ARBA00023015"/>
    </source>
</evidence>
<keyword evidence="3" id="KW-0804">Transcription</keyword>